<keyword evidence="3" id="KW-1185">Reference proteome</keyword>
<dbReference type="Gene3D" id="3.30.160.60">
    <property type="entry name" value="Classic Zinc Finger"/>
    <property type="match status" value="1"/>
</dbReference>
<accession>A0A9J6BRG2</accession>
<dbReference type="AlphaFoldDB" id="A0A9J6BRG2"/>
<sequence length="137" mass="16608">MELEVDNLESEKLIDNSEELTKPIENPQNLIKLKKTKQKRKSSKRLDKKKKFKCFHCENTYHDPKARKLHIQINHMMQKYDCVKLDCDFIAKRKHLLIKHLKNFHLELSDEERNELLEKGHRAEPQYMYEMKQDDSD</sequence>
<proteinExistence type="predicted"/>
<protein>
    <recommendedName>
        <fullName evidence="1">C2H2-type domain-containing protein</fullName>
    </recommendedName>
</protein>
<evidence type="ECO:0000313" key="3">
    <source>
        <dbReference type="Proteomes" id="UP001107558"/>
    </source>
</evidence>
<dbReference type="Proteomes" id="UP001107558">
    <property type="component" value="Chromosome 3"/>
</dbReference>
<gene>
    <name evidence="2" type="ORF">PVAND_002379</name>
</gene>
<organism evidence="2 3">
    <name type="scientific">Polypedilum vanderplanki</name>
    <name type="common">Sleeping chironomid midge</name>
    <dbReference type="NCBI Taxonomy" id="319348"/>
    <lineage>
        <taxon>Eukaryota</taxon>
        <taxon>Metazoa</taxon>
        <taxon>Ecdysozoa</taxon>
        <taxon>Arthropoda</taxon>
        <taxon>Hexapoda</taxon>
        <taxon>Insecta</taxon>
        <taxon>Pterygota</taxon>
        <taxon>Neoptera</taxon>
        <taxon>Endopterygota</taxon>
        <taxon>Diptera</taxon>
        <taxon>Nematocera</taxon>
        <taxon>Chironomoidea</taxon>
        <taxon>Chironomidae</taxon>
        <taxon>Chironominae</taxon>
        <taxon>Polypedilum</taxon>
        <taxon>Polypedilum</taxon>
    </lineage>
</organism>
<evidence type="ECO:0000259" key="1">
    <source>
        <dbReference type="PROSITE" id="PS00028"/>
    </source>
</evidence>
<name>A0A9J6BRG2_POLVA</name>
<feature type="domain" description="C2H2-type" evidence="1">
    <location>
        <begin position="54"/>
        <end position="75"/>
    </location>
</feature>
<comment type="caution">
    <text evidence="2">The sequence shown here is derived from an EMBL/GenBank/DDBJ whole genome shotgun (WGS) entry which is preliminary data.</text>
</comment>
<dbReference type="EMBL" id="JADBJN010000003">
    <property type="protein sequence ID" value="KAG5672237.1"/>
    <property type="molecule type" value="Genomic_DNA"/>
</dbReference>
<dbReference type="SMART" id="SM00355">
    <property type="entry name" value="ZnF_C2H2"/>
    <property type="match status" value="2"/>
</dbReference>
<dbReference type="PROSITE" id="PS00028">
    <property type="entry name" value="ZINC_FINGER_C2H2_1"/>
    <property type="match status" value="1"/>
</dbReference>
<dbReference type="InterPro" id="IPR013087">
    <property type="entry name" value="Znf_C2H2_type"/>
</dbReference>
<evidence type="ECO:0000313" key="2">
    <source>
        <dbReference type="EMBL" id="KAG5672237.1"/>
    </source>
</evidence>
<reference evidence="2" key="1">
    <citation type="submission" date="2021-03" db="EMBL/GenBank/DDBJ databases">
        <title>Chromosome level genome of the anhydrobiotic midge Polypedilum vanderplanki.</title>
        <authorList>
            <person name="Yoshida Y."/>
            <person name="Kikawada T."/>
            <person name="Gusev O."/>
        </authorList>
    </citation>
    <scope>NUCLEOTIDE SEQUENCE</scope>
    <source>
        <strain evidence="2">NIAS01</strain>
        <tissue evidence="2">Whole body or cell culture</tissue>
    </source>
</reference>